<comment type="caution">
    <text evidence="3">The sequence shown here is derived from an EMBL/GenBank/DDBJ whole genome shotgun (WGS) entry which is preliminary data.</text>
</comment>
<feature type="region of interest" description="Disordered" evidence="1">
    <location>
        <begin position="128"/>
        <end position="158"/>
    </location>
</feature>
<evidence type="ECO:0000256" key="2">
    <source>
        <dbReference type="SAM" id="SignalP"/>
    </source>
</evidence>
<evidence type="ECO:0000313" key="4">
    <source>
        <dbReference type="Proteomes" id="UP000018426"/>
    </source>
</evidence>
<dbReference type="HOGENOM" id="CLU_159756_0_0_6"/>
<protein>
    <submittedName>
        <fullName evidence="3">Uncharacterized protein</fullName>
    </submittedName>
</protein>
<dbReference type="STRING" id="134533.GCA_001485085_02161"/>
<gene>
    <name evidence="3" type="ORF">F989_02892</name>
</gene>
<dbReference type="EMBL" id="APOL01000048">
    <property type="protein sequence ID" value="ENU32129.1"/>
    <property type="molecule type" value="Genomic_DNA"/>
</dbReference>
<evidence type="ECO:0000256" key="1">
    <source>
        <dbReference type="SAM" id="MobiDB-lite"/>
    </source>
</evidence>
<keyword evidence="2" id="KW-0732">Signal</keyword>
<dbReference type="RefSeq" id="WP_004675623.1">
    <property type="nucleotide sequence ID" value="NZ_KB849219.1"/>
</dbReference>
<organism evidence="3 4">
    <name type="scientific">Acinetobacter parvus NIPH 1103</name>
    <dbReference type="NCBI Taxonomy" id="1217671"/>
    <lineage>
        <taxon>Bacteria</taxon>
        <taxon>Pseudomonadati</taxon>
        <taxon>Pseudomonadota</taxon>
        <taxon>Gammaproteobacteria</taxon>
        <taxon>Moraxellales</taxon>
        <taxon>Moraxellaceae</taxon>
        <taxon>Acinetobacter</taxon>
    </lineage>
</organism>
<reference evidence="3 4" key="1">
    <citation type="submission" date="2013-02" db="EMBL/GenBank/DDBJ databases">
        <title>The Genome Sequence of Acinetobacter parvus NIPH 1103.</title>
        <authorList>
            <consortium name="The Broad Institute Genome Sequencing Platform"/>
            <consortium name="The Broad Institute Genome Sequencing Center for Infectious Disease"/>
            <person name="Cerqueira G."/>
            <person name="Feldgarden M."/>
            <person name="Courvalin P."/>
            <person name="Perichon B."/>
            <person name="Grillot-Courvalin C."/>
            <person name="Clermont D."/>
            <person name="Rocha E."/>
            <person name="Yoon E.-J."/>
            <person name="Nemec A."/>
            <person name="Walker B."/>
            <person name="Young S.K."/>
            <person name="Zeng Q."/>
            <person name="Gargeya S."/>
            <person name="Fitzgerald M."/>
            <person name="Haas B."/>
            <person name="Abouelleil A."/>
            <person name="Alvarado L."/>
            <person name="Arachchi H.M."/>
            <person name="Berlin A.M."/>
            <person name="Chapman S.B."/>
            <person name="Dewar J."/>
            <person name="Goldberg J."/>
            <person name="Griggs A."/>
            <person name="Gujja S."/>
            <person name="Hansen M."/>
            <person name="Howarth C."/>
            <person name="Imamovic A."/>
            <person name="Larimer J."/>
            <person name="McCowan C."/>
            <person name="Murphy C."/>
            <person name="Neiman D."/>
            <person name="Pearson M."/>
            <person name="Priest M."/>
            <person name="Roberts A."/>
            <person name="Saif S."/>
            <person name="Shea T."/>
            <person name="Sisk P."/>
            <person name="Sykes S."/>
            <person name="Wortman J."/>
            <person name="Nusbaum C."/>
            <person name="Birren B."/>
        </authorList>
    </citation>
    <scope>NUCLEOTIDE SEQUENCE [LARGE SCALE GENOMIC DNA]</scope>
    <source>
        <strain evidence="3 4">NIPH 1103</strain>
    </source>
</reference>
<proteinExistence type="predicted"/>
<dbReference type="PATRIC" id="fig|1217671.3.peg.2844"/>
<evidence type="ECO:0000313" key="3">
    <source>
        <dbReference type="EMBL" id="ENU32129.1"/>
    </source>
</evidence>
<feature type="signal peptide" evidence="2">
    <location>
        <begin position="1"/>
        <end position="21"/>
    </location>
</feature>
<accession>N8RF02</accession>
<sequence length="158" mass="16172">MKKTLKFLILASVAVSGFAVAEDAPQTTTVDKVLAAQGNTTAEAQVKRDVTTIISPRTGIRYTLGDTGNRPIVLQTAAIAPANSANINRIVASNPALSAKSQEKAKIALIGEAAVQAADMAAQTTSAQTAQTTSAQTAQTTSAQTAQTTSAQTAQTNQ</sequence>
<dbReference type="AlphaFoldDB" id="N8RF02"/>
<feature type="chain" id="PRO_5004132184" evidence="2">
    <location>
        <begin position="22"/>
        <end position="158"/>
    </location>
</feature>
<name>N8RF02_9GAMM</name>
<dbReference type="Proteomes" id="UP000018426">
    <property type="component" value="Unassembled WGS sequence"/>
</dbReference>